<feature type="transmembrane region" description="Helical" evidence="7">
    <location>
        <begin position="298"/>
        <end position="315"/>
    </location>
</feature>
<feature type="transmembrane region" description="Helical" evidence="7">
    <location>
        <begin position="208"/>
        <end position="230"/>
    </location>
</feature>
<dbReference type="Pfam" id="PF01757">
    <property type="entry name" value="Acyl_transf_3"/>
    <property type="match status" value="1"/>
</dbReference>
<feature type="transmembrane region" description="Helical" evidence="7">
    <location>
        <begin position="114"/>
        <end position="135"/>
    </location>
</feature>
<dbReference type="Proteomes" id="UP000036851">
    <property type="component" value="Unassembled WGS sequence"/>
</dbReference>
<feature type="transmembrane region" description="Helical" evidence="7">
    <location>
        <begin position="77"/>
        <end position="94"/>
    </location>
</feature>
<evidence type="ECO:0000256" key="7">
    <source>
        <dbReference type="SAM" id="Phobius"/>
    </source>
</evidence>
<organism evidence="10 12">
    <name type="scientific">Winslowiella iniecta</name>
    <dbReference type="NCBI Taxonomy" id="1560201"/>
    <lineage>
        <taxon>Bacteria</taxon>
        <taxon>Pseudomonadati</taxon>
        <taxon>Pseudomonadota</taxon>
        <taxon>Gammaproteobacteria</taxon>
        <taxon>Enterobacterales</taxon>
        <taxon>Erwiniaceae</taxon>
        <taxon>Winslowiella</taxon>
    </lineage>
</organism>
<sequence length="323" mass="37844">MEKSKYNYTIDSVKLLLAATVVIMHGFLSRAEYKDSFEWHFIANYAFRVAVPFFFIVSGYLFYFTKLKSKRVIWFKHILKIYLIWLAIYSYGLLSPISSEEISLFAKAKTLFKYVFFGPRHLWFIPALILSAIIVPYLSERLKTKHHALLILFIWCSGCSLNYYMSYHGIYRYEYYSNFFFFGIPIFSVGYLIAKCRSQLEWFVDKSVLCFSILASLTILESILSFYVLGKIGSASYISMDLFYTSIFLSASIFFICLKHENFNILKGKQRYLSMFSYYGHIILLDALILILSNTGRVTITMIVIPVILILFYLFEPLVRKII</sequence>
<gene>
    <name evidence="10" type="ORF">NG42_02725</name>
    <name evidence="9" type="ORF">NG43_19070</name>
</gene>
<dbReference type="AlphaFoldDB" id="A0A0L7TA92"/>
<keyword evidence="4 7" id="KW-0812">Transmembrane</keyword>
<dbReference type="EMBL" id="JRXE01000003">
    <property type="protein sequence ID" value="KOC92136.1"/>
    <property type="molecule type" value="Genomic_DNA"/>
</dbReference>
<dbReference type="EMBL" id="JRXF01000038">
    <property type="protein sequence ID" value="KOC89214.1"/>
    <property type="molecule type" value="Genomic_DNA"/>
</dbReference>
<feature type="domain" description="Acyltransferase 3" evidence="8">
    <location>
        <begin position="7"/>
        <end position="314"/>
    </location>
</feature>
<dbReference type="GO" id="GO:0005886">
    <property type="term" value="C:plasma membrane"/>
    <property type="evidence" value="ECO:0007669"/>
    <property type="project" value="UniProtKB-SubCell"/>
</dbReference>
<keyword evidence="6 7" id="KW-0472">Membrane</keyword>
<keyword evidence="12" id="KW-1185">Reference proteome</keyword>
<protein>
    <recommendedName>
        <fullName evidence="8">Acyltransferase 3 domain-containing protein</fullName>
    </recommendedName>
</protein>
<keyword evidence="5 7" id="KW-1133">Transmembrane helix</keyword>
<accession>A0A0L7TA92</accession>
<feature type="transmembrane region" description="Helical" evidence="7">
    <location>
        <begin position="242"/>
        <end position="260"/>
    </location>
</feature>
<feature type="transmembrane region" description="Helical" evidence="7">
    <location>
        <begin position="45"/>
        <end position="65"/>
    </location>
</feature>
<reference evidence="11 12" key="1">
    <citation type="journal article" date="2015" name="Int. J. Syst. Evol. Microbiol.">
        <title>Erwinia iniecta sp. nov., isolated from Russian wheat aphids (Diuraphis noxia).</title>
        <authorList>
            <person name="Campillo T."/>
            <person name="Luna E."/>
            <person name="Portier P."/>
            <person name="Fischer-Le Saux M."/>
            <person name="Lapitan N."/>
            <person name="Tisserat N.A."/>
            <person name="Leach J.E."/>
        </authorList>
    </citation>
    <scope>NUCLEOTIDE SEQUENCE [LARGE SCALE GENOMIC DNA]</scope>
    <source>
        <strain evidence="10 12">B120</strain>
        <strain evidence="9 11">B149</strain>
    </source>
</reference>
<feature type="transmembrane region" description="Helical" evidence="7">
    <location>
        <begin position="272"/>
        <end position="292"/>
    </location>
</feature>
<evidence type="ECO:0000313" key="12">
    <source>
        <dbReference type="Proteomes" id="UP000037088"/>
    </source>
</evidence>
<evidence type="ECO:0000256" key="5">
    <source>
        <dbReference type="ARBA" id="ARBA00022989"/>
    </source>
</evidence>
<dbReference type="OrthoDB" id="1072135at2"/>
<feature type="transmembrane region" description="Helical" evidence="7">
    <location>
        <begin position="12"/>
        <end position="33"/>
    </location>
</feature>
<evidence type="ECO:0000256" key="1">
    <source>
        <dbReference type="ARBA" id="ARBA00004651"/>
    </source>
</evidence>
<feature type="transmembrane region" description="Helical" evidence="7">
    <location>
        <begin position="177"/>
        <end position="196"/>
    </location>
</feature>
<evidence type="ECO:0000256" key="2">
    <source>
        <dbReference type="ARBA" id="ARBA00007400"/>
    </source>
</evidence>
<dbReference type="GO" id="GO:0009246">
    <property type="term" value="P:enterobacterial common antigen biosynthetic process"/>
    <property type="evidence" value="ECO:0007669"/>
    <property type="project" value="TreeGrafter"/>
</dbReference>
<dbReference type="RefSeq" id="WP_052897563.1">
    <property type="nucleotide sequence ID" value="NZ_JRXE01000003.1"/>
</dbReference>
<evidence type="ECO:0000259" key="8">
    <source>
        <dbReference type="Pfam" id="PF01757"/>
    </source>
</evidence>
<name>A0A0L7TA92_9GAMM</name>
<evidence type="ECO:0000256" key="4">
    <source>
        <dbReference type="ARBA" id="ARBA00022692"/>
    </source>
</evidence>
<feature type="transmembrane region" description="Helical" evidence="7">
    <location>
        <begin position="147"/>
        <end position="165"/>
    </location>
</feature>
<evidence type="ECO:0000256" key="6">
    <source>
        <dbReference type="ARBA" id="ARBA00023136"/>
    </source>
</evidence>
<dbReference type="PANTHER" id="PTHR40074:SF2">
    <property type="entry name" value="O-ACETYLTRANSFERASE WECH"/>
    <property type="match status" value="1"/>
</dbReference>
<evidence type="ECO:0000313" key="10">
    <source>
        <dbReference type="EMBL" id="KOC92136.1"/>
    </source>
</evidence>
<dbReference type="InterPro" id="IPR002656">
    <property type="entry name" value="Acyl_transf_3_dom"/>
</dbReference>
<dbReference type="PATRIC" id="fig|1560201.3.peg.586"/>
<evidence type="ECO:0000256" key="3">
    <source>
        <dbReference type="ARBA" id="ARBA00022475"/>
    </source>
</evidence>
<comment type="caution">
    <text evidence="10">The sequence shown here is derived from an EMBL/GenBank/DDBJ whole genome shotgun (WGS) entry which is preliminary data.</text>
</comment>
<dbReference type="PANTHER" id="PTHR40074">
    <property type="entry name" value="O-ACETYLTRANSFERASE WECH"/>
    <property type="match status" value="1"/>
</dbReference>
<dbReference type="GO" id="GO:0016413">
    <property type="term" value="F:O-acetyltransferase activity"/>
    <property type="evidence" value="ECO:0007669"/>
    <property type="project" value="TreeGrafter"/>
</dbReference>
<keyword evidence="3" id="KW-1003">Cell membrane</keyword>
<evidence type="ECO:0000313" key="11">
    <source>
        <dbReference type="Proteomes" id="UP000036851"/>
    </source>
</evidence>
<comment type="subcellular location">
    <subcellularLocation>
        <location evidence="1">Cell membrane</location>
        <topology evidence="1">Multi-pass membrane protein</topology>
    </subcellularLocation>
</comment>
<comment type="similarity">
    <text evidence="2">Belongs to the acyltransferase 3 family.</text>
</comment>
<proteinExistence type="inferred from homology"/>
<evidence type="ECO:0000313" key="9">
    <source>
        <dbReference type="EMBL" id="KOC89214.1"/>
    </source>
</evidence>
<dbReference type="Proteomes" id="UP000037088">
    <property type="component" value="Unassembled WGS sequence"/>
</dbReference>